<dbReference type="Pfam" id="PF00528">
    <property type="entry name" value="BPD_transp_1"/>
    <property type="match status" value="1"/>
</dbReference>
<feature type="domain" description="ABC transmembrane type-1" evidence="6">
    <location>
        <begin position="84"/>
        <end position="299"/>
    </location>
</feature>
<dbReference type="InterPro" id="IPR035906">
    <property type="entry name" value="MetI-like_sf"/>
</dbReference>
<reference evidence="7 8" key="1">
    <citation type="submission" date="2016-10" db="EMBL/GenBank/DDBJ databases">
        <authorList>
            <person name="de Groot N.N."/>
        </authorList>
    </citation>
    <scope>NUCLEOTIDE SEQUENCE [LARGE SCALE GENOMIC DNA]</scope>
    <source>
        <strain evidence="7 8">CGMCC 1.5058</strain>
    </source>
</reference>
<dbReference type="GO" id="GO:0005886">
    <property type="term" value="C:plasma membrane"/>
    <property type="evidence" value="ECO:0007669"/>
    <property type="project" value="UniProtKB-SubCell"/>
</dbReference>
<proteinExistence type="inferred from homology"/>
<keyword evidence="3 5" id="KW-1133">Transmembrane helix</keyword>
<feature type="transmembrane region" description="Helical" evidence="5">
    <location>
        <begin position="276"/>
        <end position="299"/>
    </location>
</feature>
<evidence type="ECO:0000259" key="6">
    <source>
        <dbReference type="PROSITE" id="PS50928"/>
    </source>
</evidence>
<organism evidence="7 8">
    <name type="scientific">Proteiniclasticum ruminis</name>
    <dbReference type="NCBI Taxonomy" id="398199"/>
    <lineage>
        <taxon>Bacteria</taxon>
        <taxon>Bacillati</taxon>
        <taxon>Bacillota</taxon>
        <taxon>Clostridia</taxon>
        <taxon>Eubacteriales</taxon>
        <taxon>Clostridiaceae</taxon>
        <taxon>Proteiniclasticum</taxon>
    </lineage>
</organism>
<dbReference type="EMBL" id="FNDZ01000005">
    <property type="protein sequence ID" value="SDI91514.1"/>
    <property type="molecule type" value="Genomic_DNA"/>
</dbReference>
<feature type="transmembrane region" description="Helical" evidence="5">
    <location>
        <begin position="343"/>
        <end position="362"/>
    </location>
</feature>
<feature type="transmembrane region" description="Helical" evidence="5">
    <location>
        <begin position="223"/>
        <end position="240"/>
    </location>
</feature>
<dbReference type="SUPFAM" id="SSF161098">
    <property type="entry name" value="MetI-like"/>
    <property type="match status" value="1"/>
</dbReference>
<keyword evidence="2 5" id="KW-0812">Transmembrane</keyword>
<dbReference type="AlphaFoldDB" id="A0A1G8PG50"/>
<evidence type="ECO:0000256" key="2">
    <source>
        <dbReference type="ARBA" id="ARBA00022692"/>
    </source>
</evidence>
<dbReference type="Proteomes" id="UP000183255">
    <property type="component" value="Unassembled WGS sequence"/>
</dbReference>
<sequence>MKKLNYPLMIGGLLFLILMFAYVSPESFTGKDPMFEEPHKNMEMLVEGELKDVFTMHPIFPNKENLMGTDDAGRDVYTRLVYGTRNTLKLGFMIALFRLLLALPMGILSGMGKKFFQRLLLFLSTYFSAVPILILSYLIFRLNFFRSLQMDASILWFSGILAVLGFSKAAVILSDAVKRIMNEEFIEGQVAIGKTWPEIIRQNILPHVMPVAISTFFKEAAQGLFLIAQLAVLGIFVGTIREVKAMSFRSGYEMSLEPEWGSMLMNLTKDMQRMEAQWWLVVFPVAVFSFAVLSLNLLGEGLRLEFMKRNSRFVSYMRKAFYVLSPKMLFLEMKQFKKYWKPVVLKFSVVAAALLLFFLPRYQPLGDFQVENAMAHLEELSSKKYEGRVSGSEGHRLAGEYIKDHMTSLGFTIEELPLRYAYMKQELLGNTEYNYEGEEPVVLPGMEKDYVLTEGSPLILKEATVTVTDEKGQKEVYQVHEDFSILSLPMEDRLPGEKVTVEGTTFIEEEGYEGEEKSLMPVVTSGLDETVLFSYGFGVEGGALPDGIEAVAVFQNVTGHEARSNTYSGYQLKIMPFGELSEKLSKGNHKVTIEYTIPSYTKYSGRTMEAWLLPEGRSLDDQGEILIIGVPYDGVYQKDGGSSVEGTVPVAMALELARAITDGDRSYEKPILFLFFDKEIDPLSSAYTKGSGNYYMRRTELSANGGYSYLELMGTGLKGNKVVDLVAYFGQLDKENSFRSILQMEKILKEEKVPYLRTQNLLPTEGALQSRGVLDTTSPSILEFRANAHIAIGVGSAYRNAMGTKKDTLKNVNVKKMERTGIMLTDLLISKEYFRLGVE</sequence>
<name>A0A1G8PG50_9CLOT</name>
<feature type="transmembrane region" description="Helical" evidence="5">
    <location>
        <begin position="152"/>
        <end position="173"/>
    </location>
</feature>
<dbReference type="PROSITE" id="PS50928">
    <property type="entry name" value="ABC_TM1"/>
    <property type="match status" value="1"/>
</dbReference>
<evidence type="ECO:0000256" key="5">
    <source>
        <dbReference type="RuleBase" id="RU363032"/>
    </source>
</evidence>
<keyword evidence="5" id="KW-0813">Transport</keyword>
<comment type="similarity">
    <text evidence="5">Belongs to the binding-protein-dependent transport system permease family.</text>
</comment>
<protein>
    <submittedName>
        <fullName evidence="7">Peptide/nickel transport system permease protein</fullName>
    </submittedName>
</protein>
<feature type="transmembrane region" description="Helical" evidence="5">
    <location>
        <begin position="90"/>
        <end position="108"/>
    </location>
</feature>
<dbReference type="PANTHER" id="PTHR43839:SF3">
    <property type="entry name" value="OLIGOPEPTIDE ABC TRANSPORTER, PERMEASE PROTEIN"/>
    <property type="match status" value="1"/>
</dbReference>
<evidence type="ECO:0000256" key="3">
    <source>
        <dbReference type="ARBA" id="ARBA00022989"/>
    </source>
</evidence>
<dbReference type="RefSeq" id="WP_031576548.1">
    <property type="nucleotide sequence ID" value="NZ_FNDZ01000005.1"/>
</dbReference>
<dbReference type="Gene3D" id="1.10.3720.10">
    <property type="entry name" value="MetI-like"/>
    <property type="match status" value="1"/>
</dbReference>
<evidence type="ECO:0000256" key="1">
    <source>
        <dbReference type="ARBA" id="ARBA00004141"/>
    </source>
</evidence>
<dbReference type="InterPro" id="IPR000515">
    <property type="entry name" value="MetI-like"/>
</dbReference>
<gene>
    <name evidence="7" type="ORF">SAMN05421804_10595</name>
</gene>
<evidence type="ECO:0000313" key="7">
    <source>
        <dbReference type="EMBL" id="SDI91514.1"/>
    </source>
</evidence>
<keyword evidence="4 5" id="KW-0472">Membrane</keyword>
<dbReference type="Gene3D" id="3.40.630.10">
    <property type="entry name" value="Zn peptidases"/>
    <property type="match status" value="2"/>
</dbReference>
<dbReference type="PANTHER" id="PTHR43839">
    <property type="entry name" value="OPPC IN A BINDING PROTEIN-DEPENDENT TRANSPORT SYSTEM"/>
    <property type="match status" value="1"/>
</dbReference>
<evidence type="ECO:0000313" key="8">
    <source>
        <dbReference type="Proteomes" id="UP000183255"/>
    </source>
</evidence>
<dbReference type="SUPFAM" id="SSF53187">
    <property type="entry name" value="Zn-dependent exopeptidases"/>
    <property type="match status" value="1"/>
</dbReference>
<dbReference type="GO" id="GO:0055085">
    <property type="term" value="P:transmembrane transport"/>
    <property type="evidence" value="ECO:0007669"/>
    <property type="project" value="InterPro"/>
</dbReference>
<dbReference type="CDD" id="cd06261">
    <property type="entry name" value="TM_PBP2"/>
    <property type="match status" value="1"/>
</dbReference>
<evidence type="ECO:0000256" key="4">
    <source>
        <dbReference type="ARBA" id="ARBA00023136"/>
    </source>
</evidence>
<feature type="transmembrane region" description="Helical" evidence="5">
    <location>
        <begin position="120"/>
        <end position="140"/>
    </location>
</feature>
<comment type="subcellular location">
    <subcellularLocation>
        <location evidence="5">Cell membrane</location>
        <topology evidence="5">Multi-pass membrane protein</topology>
    </subcellularLocation>
    <subcellularLocation>
        <location evidence="1">Membrane</location>
        <topology evidence="1">Multi-pass membrane protein</topology>
    </subcellularLocation>
</comment>
<accession>A0A1G8PG50</accession>